<name>A0ABR2JVX6_9EUKA</name>
<dbReference type="Proteomes" id="UP001470230">
    <property type="component" value="Unassembled WGS sequence"/>
</dbReference>
<gene>
    <name evidence="1" type="ORF">M9Y10_045419</name>
</gene>
<accession>A0ABR2JVX6</accession>
<protein>
    <submittedName>
        <fullName evidence="1">Uncharacterized protein</fullName>
    </submittedName>
</protein>
<comment type="caution">
    <text evidence="1">The sequence shown here is derived from an EMBL/GenBank/DDBJ whole genome shotgun (WGS) entry which is preliminary data.</text>
</comment>
<evidence type="ECO:0000313" key="1">
    <source>
        <dbReference type="EMBL" id="KAK8882778.1"/>
    </source>
</evidence>
<keyword evidence="2" id="KW-1185">Reference proteome</keyword>
<dbReference type="InterPro" id="IPR016024">
    <property type="entry name" value="ARM-type_fold"/>
</dbReference>
<proteinExistence type="predicted"/>
<sequence>MFVLYKNQNDSNSRLNDATQDNNNISEDAIIEIQKNFSIIYQTNPEFLDQRTIQFFESIDKCYIDNENIRDSLPKILPYELYGKLISFFAIKRSYTFEENDQIKTFTSENKQYEIEIEREKSFNFFEIIFHRKIDIYDEIHRIVSSVIVALTSGYSECLFELQKFNLLNIVVKQIDENPYPLSTNNLIQIINNFLGDENEKISELAHSFFPMDHLLKILEYIKSCYSDHLDNQKVKELYKIATTKSLKSFFVSIYKYPRDITTVQAIIILFELSGYFNLIHEDSDLAISLCAAIMKLFDNNLIHYSDFDKLGFPAFLSSLSCLADVKVKTNAFTVIGKLISASHYNISFNFSQYFNEIKHSNPNTDPGLLESAIFTCNSFFANSKPDYPKSAYEEINSNINILFEIYEHSNYNIKKDIIELFSSYLNYMSHIQIQDLPQFDSALFPIYNLFFRFIEVSDDQDKFNALKYLYEFVEYIYFKCQNKTNQIIQFTSYFLNQVNDLVDSDDDTLSRLAKDIIQQFKNEQDKL</sequence>
<reference evidence="1 2" key="1">
    <citation type="submission" date="2024-04" db="EMBL/GenBank/DDBJ databases">
        <title>Tritrichomonas musculus Genome.</title>
        <authorList>
            <person name="Alves-Ferreira E."/>
            <person name="Grigg M."/>
            <person name="Lorenzi H."/>
            <person name="Galac M."/>
        </authorList>
    </citation>
    <scope>NUCLEOTIDE SEQUENCE [LARGE SCALE GENOMIC DNA]</scope>
    <source>
        <strain evidence="1 2">EAF2021</strain>
    </source>
</reference>
<dbReference type="Gene3D" id="1.25.10.10">
    <property type="entry name" value="Leucine-rich Repeat Variant"/>
    <property type="match status" value="1"/>
</dbReference>
<evidence type="ECO:0000313" key="2">
    <source>
        <dbReference type="Proteomes" id="UP001470230"/>
    </source>
</evidence>
<dbReference type="InterPro" id="IPR011989">
    <property type="entry name" value="ARM-like"/>
</dbReference>
<dbReference type="SUPFAM" id="SSF48371">
    <property type="entry name" value="ARM repeat"/>
    <property type="match status" value="1"/>
</dbReference>
<dbReference type="EMBL" id="JAPFFF010000009">
    <property type="protein sequence ID" value="KAK8882778.1"/>
    <property type="molecule type" value="Genomic_DNA"/>
</dbReference>
<organism evidence="1 2">
    <name type="scientific">Tritrichomonas musculus</name>
    <dbReference type="NCBI Taxonomy" id="1915356"/>
    <lineage>
        <taxon>Eukaryota</taxon>
        <taxon>Metamonada</taxon>
        <taxon>Parabasalia</taxon>
        <taxon>Tritrichomonadida</taxon>
        <taxon>Tritrichomonadidae</taxon>
        <taxon>Tritrichomonas</taxon>
    </lineage>
</organism>